<keyword evidence="2" id="KW-0812">Transmembrane</keyword>
<dbReference type="InterPro" id="IPR005565">
    <property type="entry name" value="Hemolysn_activator_HlyB_C"/>
</dbReference>
<reference evidence="8 9" key="1">
    <citation type="submission" date="2020-04" db="EMBL/GenBank/DDBJ databases">
        <authorList>
            <person name="De Canck E."/>
        </authorList>
    </citation>
    <scope>NUCLEOTIDE SEQUENCE [LARGE SCALE GENOMIC DNA]</scope>
    <source>
        <strain evidence="8 9">LMG 3441</strain>
    </source>
</reference>
<dbReference type="EMBL" id="CADIJQ010000009">
    <property type="protein sequence ID" value="CAB3732177.1"/>
    <property type="molecule type" value="Genomic_DNA"/>
</dbReference>
<dbReference type="Gene3D" id="2.40.160.50">
    <property type="entry name" value="membrane protein fhac: a member of the omp85/tpsb transporter family"/>
    <property type="match status" value="1"/>
</dbReference>
<keyword evidence="3" id="KW-0998">Cell outer membrane</keyword>
<evidence type="ECO:0000259" key="6">
    <source>
        <dbReference type="Pfam" id="PF03865"/>
    </source>
</evidence>
<feature type="domain" description="Haemolysin activator HlyB C-terminal" evidence="6">
    <location>
        <begin position="231"/>
        <end position="524"/>
    </location>
</feature>
<proteinExistence type="predicted"/>
<dbReference type="GO" id="GO:0008320">
    <property type="term" value="F:protein transmembrane transporter activity"/>
    <property type="evidence" value="ECO:0007669"/>
    <property type="project" value="TreeGrafter"/>
</dbReference>
<keyword evidence="9" id="KW-1185">Reference proteome</keyword>
<evidence type="ECO:0000313" key="8">
    <source>
        <dbReference type="EMBL" id="CAB3732177.1"/>
    </source>
</evidence>
<protein>
    <submittedName>
        <fullName evidence="8">Heme/hemopexin transporter protein HuxB</fullName>
    </submittedName>
</protein>
<dbReference type="GO" id="GO:0046819">
    <property type="term" value="P:protein secretion by the type V secretion system"/>
    <property type="evidence" value="ECO:0007669"/>
    <property type="project" value="TreeGrafter"/>
</dbReference>
<feature type="chain" id="PRO_5028907776" evidence="5">
    <location>
        <begin position="45"/>
        <end position="579"/>
    </location>
</feature>
<dbReference type="Gene3D" id="3.10.20.310">
    <property type="entry name" value="membrane protein fhac"/>
    <property type="match status" value="1"/>
</dbReference>
<keyword evidence="5" id="KW-0732">Signal</keyword>
<dbReference type="Pfam" id="PF03865">
    <property type="entry name" value="ShlB"/>
    <property type="match status" value="1"/>
</dbReference>
<evidence type="ECO:0000256" key="4">
    <source>
        <dbReference type="SAM" id="MobiDB-lite"/>
    </source>
</evidence>
<feature type="domain" description="Polypeptide-transport-associated ShlB-type" evidence="7">
    <location>
        <begin position="95"/>
        <end position="169"/>
    </location>
</feature>
<evidence type="ECO:0000259" key="7">
    <source>
        <dbReference type="Pfam" id="PF08479"/>
    </source>
</evidence>
<evidence type="ECO:0000256" key="2">
    <source>
        <dbReference type="ARBA" id="ARBA00022692"/>
    </source>
</evidence>
<dbReference type="PANTHER" id="PTHR34597:SF1">
    <property type="entry name" value="HEME_HEMOPEXIN TRANSPORTER PROTEIN HUXB"/>
    <property type="match status" value="1"/>
</dbReference>
<dbReference type="GO" id="GO:0098046">
    <property type="term" value="C:type V protein secretion system complex"/>
    <property type="evidence" value="ECO:0007669"/>
    <property type="project" value="TreeGrafter"/>
</dbReference>
<dbReference type="Pfam" id="PF08479">
    <property type="entry name" value="POTRA_2"/>
    <property type="match status" value="1"/>
</dbReference>
<organism evidence="8 9">
    <name type="scientific">Achromobacter kerstersii</name>
    <dbReference type="NCBI Taxonomy" id="1353890"/>
    <lineage>
        <taxon>Bacteria</taxon>
        <taxon>Pseudomonadati</taxon>
        <taxon>Pseudomonadota</taxon>
        <taxon>Betaproteobacteria</taxon>
        <taxon>Burkholderiales</taxon>
        <taxon>Alcaligenaceae</taxon>
        <taxon>Achromobacter</taxon>
    </lineage>
</organism>
<sequence length="579" mass="62612">MTLRHGGARCMALAKTSHTLFRHFRITPNRAACLALLFAQPAWAQVPDAGRSIRDLESTIPTPPPAAPAPALDLREPGAPASPAADNAAPLATIRVQGFQLDGNRVYDSAALQALLADLVGSEQDLNGLRSAAARLTAHYQRGGYPLARAYLPAQEIQNGIVRISVLEGVYGQVVLNNASRTRNHVLQPALDALHSGDAVHGAELDRALLALNDIPGVTAKGTLRAGSATGATDLLVNADSGPWISGSVDADNYGGAYTGEYRLSAAANINSPLTLGDQLDVRLLSSDRQQRYYHVDYSLPLGPWSTRVGAGMSAMRYELGREFNYLEAHGRADTANVYIRQTLLRSRDATVQATLQYEHKRLQDDYDAVDYTRAHRVGLWTAALNASARDHILGGGRNAAYLSFSRGNLRFGDTALRDEDRRFKHAGGGFGVVNASLGRLQHVAGPVQFYGRLRAQWSSKNLNSSEKFSLGGPYGVRAFAPGAASGDQGWQASGELRYLPLPGLQLSAFIDTGSVQASKRSWTDERNRHFLTAFGVSIAHAAPTHLINVSAAWPLQQSMPRTATDQEPRFWVQATRYF</sequence>
<dbReference type="InterPro" id="IPR051544">
    <property type="entry name" value="TPS_OM_transporter"/>
</dbReference>
<evidence type="ECO:0000256" key="1">
    <source>
        <dbReference type="ARBA" id="ARBA00022452"/>
    </source>
</evidence>
<evidence type="ECO:0000313" key="9">
    <source>
        <dbReference type="Proteomes" id="UP000494269"/>
    </source>
</evidence>
<accession>A0A6S7AH66</accession>
<dbReference type="PANTHER" id="PTHR34597">
    <property type="entry name" value="SLR1661 PROTEIN"/>
    <property type="match status" value="1"/>
</dbReference>
<evidence type="ECO:0000256" key="5">
    <source>
        <dbReference type="SAM" id="SignalP"/>
    </source>
</evidence>
<gene>
    <name evidence="8" type="primary">hxuB_2</name>
    <name evidence="8" type="ORF">LMG3441_04781</name>
</gene>
<dbReference type="RefSeq" id="WP_254600708.1">
    <property type="nucleotide sequence ID" value="NZ_CADIJQ010000009.1"/>
</dbReference>
<dbReference type="AlphaFoldDB" id="A0A6S7AH66"/>
<feature type="compositionally biased region" description="Low complexity" evidence="4">
    <location>
        <begin position="77"/>
        <end position="86"/>
    </location>
</feature>
<dbReference type="Proteomes" id="UP000494269">
    <property type="component" value="Unassembled WGS sequence"/>
</dbReference>
<feature type="region of interest" description="Disordered" evidence="4">
    <location>
        <begin position="55"/>
        <end position="86"/>
    </location>
</feature>
<evidence type="ECO:0000256" key="3">
    <source>
        <dbReference type="ARBA" id="ARBA00023237"/>
    </source>
</evidence>
<keyword evidence="1" id="KW-1134">Transmembrane beta strand</keyword>
<name>A0A6S7AH66_9BURK</name>
<dbReference type="InterPro" id="IPR013686">
    <property type="entry name" value="Polypept-transport_assoc_ShlB"/>
</dbReference>
<keyword evidence="1" id="KW-0472">Membrane</keyword>
<feature type="signal peptide" evidence="5">
    <location>
        <begin position="1"/>
        <end position="44"/>
    </location>
</feature>